<dbReference type="SUPFAM" id="SSF55811">
    <property type="entry name" value="Nudix"/>
    <property type="match status" value="1"/>
</dbReference>
<evidence type="ECO:0000256" key="2">
    <source>
        <dbReference type="RuleBase" id="RU003476"/>
    </source>
</evidence>
<dbReference type="InterPro" id="IPR020476">
    <property type="entry name" value="Nudix_hydrolase"/>
</dbReference>
<dbReference type="PANTHER" id="PTHR43736:SF2">
    <property type="entry name" value="MUTT_NUDIX FAMILY PROTEIN"/>
    <property type="match status" value="1"/>
</dbReference>
<dbReference type="InterPro" id="IPR000086">
    <property type="entry name" value="NUDIX_hydrolase_dom"/>
</dbReference>
<evidence type="ECO:0000256" key="1">
    <source>
        <dbReference type="ARBA" id="ARBA00022801"/>
    </source>
</evidence>
<dbReference type="GO" id="GO:0016787">
    <property type="term" value="F:hydrolase activity"/>
    <property type="evidence" value="ECO:0007669"/>
    <property type="project" value="UniProtKB-KW"/>
</dbReference>
<dbReference type="EMBL" id="CP007389">
    <property type="protein sequence ID" value="APT73638.1"/>
    <property type="molecule type" value="Genomic_DNA"/>
</dbReference>
<gene>
    <name evidence="4" type="ORF">BW47_03365</name>
</gene>
<proteinExistence type="inferred from homology"/>
<dbReference type="PROSITE" id="PS00893">
    <property type="entry name" value="NUDIX_BOX"/>
    <property type="match status" value="1"/>
</dbReference>
<keyword evidence="5" id="KW-1185">Reference proteome</keyword>
<name>A0ABN4UU08_9BACT</name>
<reference evidence="4 5" key="1">
    <citation type="submission" date="2014-02" db="EMBL/GenBank/DDBJ databases">
        <title>Diversity of Thermotogales isolates from hydrothermal vents.</title>
        <authorList>
            <person name="Haverkamp T.H.A."/>
            <person name="Lossouarn J."/>
            <person name="Geslin C."/>
            <person name="Nesbo C.L."/>
        </authorList>
    </citation>
    <scope>NUCLEOTIDE SEQUENCE [LARGE SCALE GENOMIC DNA]</scope>
    <source>
        <strain evidence="4 5">431</strain>
    </source>
</reference>
<dbReference type="PANTHER" id="PTHR43736">
    <property type="entry name" value="ADP-RIBOSE PYROPHOSPHATASE"/>
    <property type="match status" value="1"/>
</dbReference>
<keyword evidence="1 2" id="KW-0378">Hydrolase</keyword>
<dbReference type="InterPro" id="IPR020084">
    <property type="entry name" value="NUDIX_hydrolase_CS"/>
</dbReference>
<dbReference type="Proteomes" id="UP000185490">
    <property type="component" value="Chromosome"/>
</dbReference>
<protein>
    <submittedName>
        <fullName evidence="4">NUDIX hydrolase</fullName>
    </submittedName>
</protein>
<dbReference type="RefSeq" id="WP_012056848.1">
    <property type="nucleotide sequence ID" value="NZ_CP007389.1"/>
</dbReference>
<evidence type="ECO:0000259" key="3">
    <source>
        <dbReference type="PROSITE" id="PS51462"/>
    </source>
</evidence>
<dbReference type="PRINTS" id="PR00502">
    <property type="entry name" value="NUDIXFAMILY"/>
</dbReference>
<dbReference type="PROSITE" id="PS51462">
    <property type="entry name" value="NUDIX"/>
    <property type="match status" value="1"/>
</dbReference>
<evidence type="ECO:0000313" key="5">
    <source>
        <dbReference type="Proteomes" id="UP000185490"/>
    </source>
</evidence>
<dbReference type="CDD" id="cd18875">
    <property type="entry name" value="NUDIX_Hydrolase"/>
    <property type="match status" value="1"/>
</dbReference>
<dbReference type="Pfam" id="PF00293">
    <property type="entry name" value="NUDIX"/>
    <property type="match status" value="1"/>
</dbReference>
<evidence type="ECO:0000313" key="4">
    <source>
        <dbReference type="EMBL" id="APT73638.1"/>
    </source>
</evidence>
<organism evidence="4 5">
    <name type="scientific">Thermosipho melanesiensis</name>
    <dbReference type="NCBI Taxonomy" id="46541"/>
    <lineage>
        <taxon>Bacteria</taxon>
        <taxon>Thermotogati</taxon>
        <taxon>Thermotogota</taxon>
        <taxon>Thermotogae</taxon>
        <taxon>Thermotogales</taxon>
        <taxon>Fervidobacteriaceae</taxon>
        <taxon>Thermosipho</taxon>
    </lineage>
</organism>
<sequence>MDYLDMINKLRKNNRQKEAVICYAEFKNKILFILRKKEPFANCLVPPGGKVEVGENVEDAVRREFFEETGLELKDINLRMVTTEIGPENYNWILFIFRGKVSTDKFVESDEGKLKWIEIEKLNDENLTDIDKHLIPHIFSDEPVKVVEIEYNKNKNWKILSEYNLIY</sequence>
<comment type="similarity">
    <text evidence="2">Belongs to the Nudix hydrolase family.</text>
</comment>
<dbReference type="InterPro" id="IPR015797">
    <property type="entry name" value="NUDIX_hydrolase-like_dom_sf"/>
</dbReference>
<feature type="domain" description="Nudix hydrolase" evidence="3">
    <location>
        <begin position="13"/>
        <end position="140"/>
    </location>
</feature>
<accession>A0ABN4UU08</accession>
<dbReference type="Gene3D" id="3.90.79.10">
    <property type="entry name" value="Nucleoside Triphosphate Pyrophosphohydrolase"/>
    <property type="match status" value="1"/>
</dbReference>